<keyword evidence="3" id="KW-0560">Oxidoreductase</keyword>
<proteinExistence type="inferred from homology"/>
<protein>
    <submittedName>
        <fullName evidence="6">Putative D-lactate dehydrogenase</fullName>
    </submittedName>
</protein>
<feature type="domain" description="D-isomer specific 2-hydroxyacid dehydrogenase NAD-binding" evidence="5">
    <location>
        <begin position="110"/>
        <end position="296"/>
    </location>
</feature>
<accession>A0A0R1VBB6</accession>
<dbReference type="GO" id="GO:0008720">
    <property type="term" value="F:D-lactate dehydrogenase (NAD+) activity"/>
    <property type="evidence" value="ECO:0007669"/>
    <property type="project" value="TreeGrafter"/>
</dbReference>
<dbReference type="SUPFAM" id="SSF51735">
    <property type="entry name" value="NAD(P)-binding Rossmann-fold domains"/>
    <property type="match status" value="1"/>
</dbReference>
<reference evidence="6 7" key="1">
    <citation type="journal article" date="2015" name="Genome Announc.">
        <title>Expanding the biotechnology potential of lactobacilli through comparative genomics of 213 strains and associated genera.</title>
        <authorList>
            <person name="Sun Z."/>
            <person name="Harris H.M."/>
            <person name="McCann A."/>
            <person name="Guo C."/>
            <person name="Argimon S."/>
            <person name="Zhang W."/>
            <person name="Yang X."/>
            <person name="Jeffery I.B."/>
            <person name="Cooney J.C."/>
            <person name="Kagawa T.F."/>
            <person name="Liu W."/>
            <person name="Song Y."/>
            <person name="Salvetti E."/>
            <person name="Wrobel A."/>
            <person name="Rasinkangas P."/>
            <person name="Parkhill J."/>
            <person name="Rea M.C."/>
            <person name="O'Sullivan O."/>
            <person name="Ritari J."/>
            <person name="Douillard F.P."/>
            <person name="Paul Ross R."/>
            <person name="Yang R."/>
            <person name="Briner A.E."/>
            <person name="Felis G.E."/>
            <person name="de Vos W.M."/>
            <person name="Barrangou R."/>
            <person name="Klaenhammer T.R."/>
            <person name="Caufield P.W."/>
            <person name="Cui Y."/>
            <person name="Zhang H."/>
            <person name="O'Toole P.W."/>
        </authorList>
    </citation>
    <scope>NUCLEOTIDE SEQUENCE [LARGE SCALE GENOMIC DNA]</scope>
    <source>
        <strain evidence="6 7">DSM 16045</strain>
    </source>
</reference>
<dbReference type="InterPro" id="IPR006139">
    <property type="entry name" value="D-isomer_2_OHA_DH_cat_dom"/>
</dbReference>
<feature type="domain" description="D-isomer specific 2-hydroxyacid dehydrogenase catalytic" evidence="4">
    <location>
        <begin position="5"/>
        <end position="327"/>
    </location>
</feature>
<dbReference type="InterPro" id="IPR029752">
    <property type="entry name" value="D-isomer_DH_CS1"/>
</dbReference>
<dbReference type="Pfam" id="PF00389">
    <property type="entry name" value="2-Hacid_dh"/>
    <property type="match status" value="1"/>
</dbReference>
<evidence type="ECO:0000256" key="3">
    <source>
        <dbReference type="RuleBase" id="RU003719"/>
    </source>
</evidence>
<organism evidence="6 7">
    <name type="scientific">Limosilactobacillus gastricus DSM 16045</name>
    <dbReference type="NCBI Taxonomy" id="1423749"/>
    <lineage>
        <taxon>Bacteria</taxon>
        <taxon>Bacillati</taxon>
        <taxon>Bacillota</taxon>
        <taxon>Bacilli</taxon>
        <taxon>Lactobacillales</taxon>
        <taxon>Lactobacillaceae</taxon>
        <taxon>Limosilactobacillus</taxon>
    </lineage>
</organism>
<evidence type="ECO:0000313" key="6">
    <source>
        <dbReference type="EMBL" id="KRM02750.1"/>
    </source>
</evidence>
<dbReference type="Pfam" id="PF02826">
    <property type="entry name" value="2-Hacid_dh_C"/>
    <property type="match status" value="1"/>
</dbReference>
<evidence type="ECO:0000256" key="1">
    <source>
        <dbReference type="ARBA" id="ARBA00005854"/>
    </source>
</evidence>
<comment type="similarity">
    <text evidence="1 3">Belongs to the D-isomer specific 2-hydroxyacid dehydrogenase family.</text>
</comment>
<dbReference type="PANTHER" id="PTHR43026">
    <property type="entry name" value="2-HYDROXYACID DEHYDROGENASE HOMOLOG 1-RELATED"/>
    <property type="match status" value="1"/>
</dbReference>
<keyword evidence="7" id="KW-1185">Reference proteome</keyword>
<dbReference type="RefSeq" id="WP_056937066.1">
    <property type="nucleotide sequence ID" value="NZ_AZFN01000007.1"/>
</dbReference>
<evidence type="ECO:0000313" key="7">
    <source>
        <dbReference type="Proteomes" id="UP000051739"/>
    </source>
</evidence>
<dbReference type="InterPro" id="IPR006140">
    <property type="entry name" value="D-isomer_DH_NAD-bd"/>
</dbReference>
<dbReference type="Gene3D" id="3.40.50.720">
    <property type="entry name" value="NAD(P)-binding Rossmann-like Domain"/>
    <property type="match status" value="2"/>
</dbReference>
<dbReference type="Proteomes" id="UP000051739">
    <property type="component" value="Unassembled WGS sequence"/>
</dbReference>
<keyword evidence="2" id="KW-0520">NAD</keyword>
<dbReference type="PROSITE" id="PS00065">
    <property type="entry name" value="D_2_HYDROXYACID_DH_1"/>
    <property type="match status" value="1"/>
</dbReference>
<gene>
    <name evidence="6" type="ORF">FC60_GL001612</name>
</gene>
<evidence type="ECO:0000259" key="4">
    <source>
        <dbReference type="Pfam" id="PF00389"/>
    </source>
</evidence>
<comment type="caution">
    <text evidence="6">The sequence shown here is derived from an EMBL/GenBank/DDBJ whole genome shotgun (WGS) entry which is preliminary data.</text>
</comment>
<dbReference type="SUPFAM" id="SSF52283">
    <property type="entry name" value="Formate/glycerate dehydrogenase catalytic domain-like"/>
    <property type="match status" value="1"/>
</dbReference>
<dbReference type="InterPro" id="IPR036291">
    <property type="entry name" value="NAD(P)-bd_dom_sf"/>
</dbReference>
<sequence length="329" mass="35918">MTTILMTSVRDDEMAAINQYAEQHNITIKTTPKLIEDALDLTTDIDGLVIQQRDPVPDHVYPILKEHGLKQLASRTAGYDMVNVPLAHENGLIVTNVPAYSPRSVAEFALMQIFRLLRNTYAFDHRVAQNDFRWAGLQSLEIHSATIGIIGVGRIGGTLAKLLKALDARVLGYDVKPRSDLAGIVEYVSKDELLQQSDVVSLHVDLNPTSVNLLTASDFRLMKASAGLVNASRGPVVNTSDLITALEEHTIKAVALDTVEGEGPVFNADLHQKGISDLQIAKLHALDNVILTPHVAFFTNIAVQNMVDFALDDVLTILNGGHSSHEIKP</sequence>
<evidence type="ECO:0000256" key="2">
    <source>
        <dbReference type="ARBA" id="ARBA00023027"/>
    </source>
</evidence>
<dbReference type="PANTHER" id="PTHR43026:SF1">
    <property type="entry name" value="2-HYDROXYACID DEHYDROGENASE HOMOLOG 1-RELATED"/>
    <property type="match status" value="1"/>
</dbReference>
<dbReference type="AlphaFoldDB" id="A0A0R1VBB6"/>
<dbReference type="EMBL" id="AZFN01000007">
    <property type="protein sequence ID" value="KRM02750.1"/>
    <property type="molecule type" value="Genomic_DNA"/>
</dbReference>
<dbReference type="PATRIC" id="fig|1423749.3.peg.1670"/>
<name>A0A0R1VBB6_9LACO</name>
<dbReference type="CDD" id="cd12186">
    <property type="entry name" value="LDH"/>
    <property type="match status" value="1"/>
</dbReference>
<dbReference type="GO" id="GO:0051287">
    <property type="term" value="F:NAD binding"/>
    <property type="evidence" value="ECO:0007669"/>
    <property type="project" value="InterPro"/>
</dbReference>
<dbReference type="InterPro" id="IPR058205">
    <property type="entry name" value="D-LDH-like"/>
</dbReference>
<evidence type="ECO:0000259" key="5">
    <source>
        <dbReference type="Pfam" id="PF02826"/>
    </source>
</evidence>